<protein>
    <recommendedName>
        <fullName evidence="2">Protein kinase domain-containing protein</fullName>
    </recommendedName>
</protein>
<organism evidence="3 4">
    <name type="scientific">Serendipita vermifera MAFF 305830</name>
    <dbReference type="NCBI Taxonomy" id="933852"/>
    <lineage>
        <taxon>Eukaryota</taxon>
        <taxon>Fungi</taxon>
        <taxon>Dikarya</taxon>
        <taxon>Basidiomycota</taxon>
        <taxon>Agaricomycotina</taxon>
        <taxon>Agaricomycetes</taxon>
        <taxon>Sebacinales</taxon>
        <taxon>Serendipitaceae</taxon>
        <taxon>Serendipita</taxon>
    </lineage>
</organism>
<dbReference type="GO" id="GO:0004672">
    <property type="term" value="F:protein kinase activity"/>
    <property type="evidence" value="ECO:0007669"/>
    <property type="project" value="InterPro"/>
</dbReference>
<dbReference type="InterPro" id="IPR000719">
    <property type="entry name" value="Prot_kinase_dom"/>
</dbReference>
<evidence type="ECO:0000259" key="2">
    <source>
        <dbReference type="PROSITE" id="PS50011"/>
    </source>
</evidence>
<dbReference type="Gene3D" id="3.30.200.20">
    <property type="entry name" value="Phosphorylase Kinase, domain 1"/>
    <property type="match status" value="1"/>
</dbReference>
<feature type="domain" description="Protein kinase" evidence="2">
    <location>
        <begin position="95"/>
        <end position="176"/>
    </location>
</feature>
<dbReference type="HOGENOM" id="CLU_107876_0_0_1"/>
<accession>A0A0C3B287</accession>
<dbReference type="GO" id="GO:0005524">
    <property type="term" value="F:ATP binding"/>
    <property type="evidence" value="ECO:0007669"/>
    <property type="project" value="InterPro"/>
</dbReference>
<evidence type="ECO:0000256" key="1">
    <source>
        <dbReference type="SAM" id="MobiDB-lite"/>
    </source>
</evidence>
<dbReference type="Proteomes" id="UP000054097">
    <property type="component" value="Unassembled WGS sequence"/>
</dbReference>
<feature type="compositionally biased region" description="Basic and acidic residues" evidence="1">
    <location>
        <begin position="32"/>
        <end position="55"/>
    </location>
</feature>
<feature type="compositionally biased region" description="Polar residues" evidence="1">
    <location>
        <begin position="16"/>
        <end position="31"/>
    </location>
</feature>
<dbReference type="STRING" id="933852.A0A0C3B287"/>
<name>A0A0C3B287_SERVB</name>
<dbReference type="InterPro" id="IPR011009">
    <property type="entry name" value="Kinase-like_dom_sf"/>
</dbReference>
<dbReference type="OrthoDB" id="1738954at2759"/>
<dbReference type="EMBL" id="KN824313">
    <property type="protein sequence ID" value="KIM25606.1"/>
    <property type="molecule type" value="Genomic_DNA"/>
</dbReference>
<feature type="region of interest" description="Disordered" evidence="1">
    <location>
        <begin position="1"/>
        <end position="55"/>
    </location>
</feature>
<gene>
    <name evidence="3" type="ORF">M408DRAFT_209120</name>
</gene>
<sequence length="176" mass="19900">MDAFKNFIRHGKHARTNQQAATAEPTTTHNVPSKDERARLAAEEAKRHAKAEREREDKAAALKDRAHHTQAAEAIVKEERAAKDKMPTIKGLERFRLLDKMGDGAFSNVYKALDLTSGQKVAIKVVRKYELNATQVGFSRIFLFSHPSYYYSCFSFCPPLSSIWCARGIPKTRFGE</sequence>
<dbReference type="AlphaFoldDB" id="A0A0C3B287"/>
<proteinExistence type="predicted"/>
<evidence type="ECO:0000313" key="4">
    <source>
        <dbReference type="Proteomes" id="UP000054097"/>
    </source>
</evidence>
<reference evidence="4" key="2">
    <citation type="submission" date="2015-01" db="EMBL/GenBank/DDBJ databases">
        <title>Evolutionary Origins and Diversification of the Mycorrhizal Mutualists.</title>
        <authorList>
            <consortium name="DOE Joint Genome Institute"/>
            <consortium name="Mycorrhizal Genomics Consortium"/>
            <person name="Kohler A."/>
            <person name="Kuo A."/>
            <person name="Nagy L.G."/>
            <person name="Floudas D."/>
            <person name="Copeland A."/>
            <person name="Barry K.W."/>
            <person name="Cichocki N."/>
            <person name="Veneault-Fourrey C."/>
            <person name="LaButti K."/>
            <person name="Lindquist E.A."/>
            <person name="Lipzen A."/>
            <person name="Lundell T."/>
            <person name="Morin E."/>
            <person name="Murat C."/>
            <person name="Riley R."/>
            <person name="Ohm R."/>
            <person name="Sun H."/>
            <person name="Tunlid A."/>
            <person name="Henrissat B."/>
            <person name="Grigoriev I.V."/>
            <person name="Hibbett D.S."/>
            <person name="Martin F."/>
        </authorList>
    </citation>
    <scope>NUCLEOTIDE SEQUENCE [LARGE SCALE GENOMIC DNA]</scope>
    <source>
        <strain evidence="4">MAFF 305830</strain>
    </source>
</reference>
<keyword evidence="4" id="KW-1185">Reference proteome</keyword>
<dbReference type="PROSITE" id="PS50011">
    <property type="entry name" value="PROTEIN_KINASE_DOM"/>
    <property type="match status" value="1"/>
</dbReference>
<reference evidence="3 4" key="1">
    <citation type="submission" date="2014-04" db="EMBL/GenBank/DDBJ databases">
        <authorList>
            <consortium name="DOE Joint Genome Institute"/>
            <person name="Kuo A."/>
            <person name="Zuccaro A."/>
            <person name="Kohler A."/>
            <person name="Nagy L.G."/>
            <person name="Floudas D."/>
            <person name="Copeland A."/>
            <person name="Barry K.W."/>
            <person name="Cichocki N."/>
            <person name="Veneault-Fourrey C."/>
            <person name="LaButti K."/>
            <person name="Lindquist E.A."/>
            <person name="Lipzen A."/>
            <person name="Lundell T."/>
            <person name="Morin E."/>
            <person name="Murat C."/>
            <person name="Sun H."/>
            <person name="Tunlid A."/>
            <person name="Henrissat B."/>
            <person name="Grigoriev I.V."/>
            <person name="Hibbett D.S."/>
            <person name="Martin F."/>
            <person name="Nordberg H.P."/>
            <person name="Cantor M.N."/>
            <person name="Hua S.X."/>
        </authorList>
    </citation>
    <scope>NUCLEOTIDE SEQUENCE [LARGE SCALE GENOMIC DNA]</scope>
    <source>
        <strain evidence="3 4">MAFF 305830</strain>
    </source>
</reference>
<evidence type="ECO:0000313" key="3">
    <source>
        <dbReference type="EMBL" id="KIM25606.1"/>
    </source>
</evidence>
<dbReference type="SUPFAM" id="SSF56112">
    <property type="entry name" value="Protein kinase-like (PK-like)"/>
    <property type="match status" value="1"/>
</dbReference>